<sequence>MLEKLIGFDEQILLWIQENVRTDLLTPIVKVITYSGNGGLMMIAVTLTLIFIPKTRRLGILCAAALVINTVICNLILKNLVGRIRPYEVIDGLHLMIGKQNDSSFPSGHSSAGFSVGTVILRETPRKIGIPVLLFALLIALSRLYVGVHYPTDVICGMLLGAAVGFFTCTVYHRCILKSHERLHR</sequence>
<keyword evidence="5 7" id="KW-1133">Transmembrane helix</keyword>
<evidence type="ECO:0000256" key="2">
    <source>
        <dbReference type="ARBA" id="ARBA00022475"/>
    </source>
</evidence>
<reference evidence="9 10" key="1">
    <citation type="journal article" date="2011" name="J. Bacteriol.">
        <title>Complete genome of the cellulolytic ruminal bacterium Ruminococcus albus 7.</title>
        <authorList>
            <person name="Suen G."/>
            <person name="Stevenson D.M."/>
            <person name="Bruce D.C."/>
            <person name="Chertkov O."/>
            <person name="Copeland A."/>
            <person name="Cheng J.F."/>
            <person name="Detter C."/>
            <person name="Detter J.C."/>
            <person name="Goodwin L.A."/>
            <person name="Han C.S."/>
            <person name="Hauser L.J."/>
            <person name="Ivanova N.N."/>
            <person name="Kyrpides N.C."/>
            <person name="Land M.L."/>
            <person name="Lapidus A."/>
            <person name="Lucas S."/>
            <person name="Ovchinnikova G."/>
            <person name="Pitluck S."/>
            <person name="Tapia R."/>
            <person name="Woyke T."/>
            <person name="Boyum J."/>
            <person name="Mead D."/>
            <person name="Weimer P.J."/>
        </authorList>
    </citation>
    <scope>NUCLEOTIDE SEQUENCE [LARGE SCALE GENOMIC DNA]</scope>
    <source>
        <strain evidence="10">ATCC 27210 / DSM 20455 / JCM 14654 / NCDO 2250 / 7</strain>
    </source>
</reference>
<feature type="domain" description="Phosphatidic acid phosphatase type 2/haloperoxidase" evidence="8">
    <location>
        <begin position="58"/>
        <end position="169"/>
    </location>
</feature>
<keyword evidence="3 7" id="KW-0812">Transmembrane</keyword>
<evidence type="ECO:0000256" key="7">
    <source>
        <dbReference type="SAM" id="Phobius"/>
    </source>
</evidence>
<protein>
    <submittedName>
        <fullName evidence="9">Phosphoesterase PA-phosphatase related protein</fullName>
    </submittedName>
</protein>
<keyword evidence="2" id="KW-1003">Cell membrane</keyword>
<dbReference type="Gene3D" id="1.20.144.10">
    <property type="entry name" value="Phosphatidic acid phosphatase type 2/haloperoxidase"/>
    <property type="match status" value="2"/>
</dbReference>
<feature type="transmembrane region" description="Helical" evidence="7">
    <location>
        <begin position="158"/>
        <end position="177"/>
    </location>
</feature>
<dbReference type="RefSeq" id="WP_013498238.1">
    <property type="nucleotide sequence ID" value="NC_014833.1"/>
</dbReference>
<dbReference type="KEGG" id="ral:Rumal_1572"/>
<evidence type="ECO:0000256" key="1">
    <source>
        <dbReference type="ARBA" id="ARBA00004651"/>
    </source>
</evidence>
<dbReference type="GO" id="GO:0016787">
    <property type="term" value="F:hydrolase activity"/>
    <property type="evidence" value="ECO:0007669"/>
    <property type="project" value="UniProtKB-KW"/>
</dbReference>
<keyword evidence="6 7" id="KW-0472">Membrane</keyword>
<evidence type="ECO:0000256" key="6">
    <source>
        <dbReference type="ARBA" id="ARBA00023136"/>
    </source>
</evidence>
<dbReference type="SUPFAM" id="SSF48317">
    <property type="entry name" value="Acid phosphatase/Vanadium-dependent haloperoxidase"/>
    <property type="match status" value="1"/>
</dbReference>
<feature type="transmembrane region" description="Helical" evidence="7">
    <location>
        <begin position="31"/>
        <end position="52"/>
    </location>
</feature>
<dbReference type="Proteomes" id="UP000006919">
    <property type="component" value="Chromosome"/>
</dbReference>
<evidence type="ECO:0000313" key="10">
    <source>
        <dbReference type="Proteomes" id="UP000006919"/>
    </source>
</evidence>
<dbReference type="InterPro" id="IPR036938">
    <property type="entry name" value="PAP2/HPO_sf"/>
</dbReference>
<keyword evidence="4" id="KW-0378">Hydrolase</keyword>
<dbReference type="GO" id="GO:0005886">
    <property type="term" value="C:plasma membrane"/>
    <property type="evidence" value="ECO:0007669"/>
    <property type="project" value="UniProtKB-SubCell"/>
</dbReference>
<feature type="transmembrane region" description="Helical" evidence="7">
    <location>
        <begin position="58"/>
        <end position="77"/>
    </location>
</feature>
<organism evidence="9 10">
    <name type="scientific">Ruminococcus albus (strain ATCC 27210 / DSM 20455 / JCM 14654 / NCDO 2250 / 7)</name>
    <dbReference type="NCBI Taxonomy" id="697329"/>
    <lineage>
        <taxon>Bacteria</taxon>
        <taxon>Bacillati</taxon>
        <taxon>Bacillota</taxon>
        <taxon>Clostridia</taxon>
        <taxon>Eubacteriales</taxon>
        <taxon>Oscillospiraceae</taxon>
        <taxon>Ruminococcus</taxon>
    </lineage>
</organism>
<evidence type="ECO:0000256" key="4">
    <source>
        <dbReference type="ARBA" id="ARBA00022801"/>
    </source>
</evidence>
<dbReference type="OrthoDB" id="9789113at2"/>
<dbReference type="InterPro" id="IPR000326">
    <property type="entry name" value="PAP2/HPO"/>
</dbReference>
<dbReference type="HOGENOM" id="CLU_072573_10_3_9"/>
<evidence type="ECO:0000256" key="5">
    <source>
        <dbReference type="ARBA" id="ARBA00022989"/>
    </source>
</evidence>
<dbReference type="PANTHER" id="PTHR14969">
    <property type="entry name" value="SPHINGOSINE-1-PHOSPHATE PHOSPHOHYDROLASE"/>
    <property type="match status" value="1"/>
</dbReference>
<dbReference type="Pfam" id="PF01569">
    <property type="entry name" value="PAP2"/>
    <property type="match status" value="1"/>
</dbReference>
<evidence type="ECO:0000259" key="8">
    <source>
        <dbReference type="SMART" id="SM00014"/>
    </source>
</evidence>
<dbReference type="SMART" id="SM00014">
    <property type="entry name" value="acidPPc"/>
    <property type="match status" value="1"/>
</dbReference>
<accession>E6UHM4</accession>
<dbReference type="eggNOG" id="COG0671">
    <property type="taxonomic scope" value="Bacteria"/>
</dbReference>
<evidence type="ECO:0000313" key="9">
    <source>
        <dbReference type="EMBL" id="ADU22073.1"/>
    </source>
</evidence>
<proteinExistence type="predicted"/>
<dbReference type="CDD" id="cd03392">
    <property type="entry name" value="PAP2_like_2"/>
    <property type="match status" value="1"/>
</dbReference>
<dbReference type="EMBL" id="CP002403">
    <property type="protein sequence ID" value="ADU22073.1"/>
    <property type="molecule type" value="Genomic_DNA"/>
</dbReference>
<dbReference type="STRING" id="697329.Rumal_1572"/>
<comment type="subcellular location">
    <subcellularLocation>
        <location evidence="1">Cell membrane</location>
        <topology evidence="1">Multi-pass membrane protein</topology>
    </subcellularLocation>
</comment>
<dbReference type="AlphaFoldDB" id="E6UHM4"/>
<feature type="transmembrane region" description="Helical" evidence="7">
    <location>
        <begin position="128"/>
        <end position="146"/>
    </location>
</feature>
<evidence type="ECO:0000256" key="3">
    <source>
        <dbReference type="ARBA" id="ARBA00022692"/>
    </source>
</evidence>
<gene>
    <name evidence="9" type="ordered locus">Rumal_1572</name>
</gene>
<dbReference type="PANTHER" id="PTHR14969:SF62">
    <property type="entry name" value="DECAPRENYLPHOSPHORYL-5-PHOSPHORIBOSE PHOSPHATASE RV3807C-RELATED"/>
    <property type="match status" value="1"/>
</dbReference>
<name>E6UHM4_RUMA7</name>